<organism evidence="5 6">
    <name type="scientific">Zingiber officinale</name>
    <name type="common">Ginger</name>
    <name type="synonym">Amomum zingiber</name>
    <dbReference type="NCBI Taxonomy" id="94328"/>
    <lineage>
        <taxon>Eukaryota</taxon>
        <taxon>Viridiplantae</taxon>
        <taxon>Streptophyta</taxon>
        <taxon>Embryophyta</taxon>
        <taxon>Tracheophyta</taxon>
        <taxon>Spermatophyta</taxon>
        <taxon>Magnoliopsida</taxon>
        <taxon>Liliopsida</taxon>
        <taxon>Zingiberales</taxon>
        <taxon>Zingiberaceae</taxon>
        <taxon>Zingiber</taxon>
    </lineage>
</organism>
<feature type="transmembrane region" description="Helical" evidence="4">
    <location>
        <begin position="51"/>
        <end position="82"/>
    </location>
</feature>
<evidence type="ECO:0000256" key="2">
    <source>
        <dbReference type="ARBA" id="ARBA00022676"/>
    </source>
</evidence>
<dbReference type="SUPFAM" id="SSF53756">
    <property type="entry name" value="UDP-Glycosyltransferase/glycogen phosphorylase"/>
    <property type="match status" value="1"/>
</dbReference>
<gene>
    <name evidence="5" type="ORF">ZIOFF_065790</name>
</gene>
<keyword evidence="4" id="KW-0812">Transmembrane</keyword>
<dbReference type="InterPro" id="IPR002213">
    <property type="entry name" value="UDP_glucos_trans"/>
</dbReference>
<dbReference type="EMBL" id="JACMSC010000018">
    <property type="protein sequence ID" value="KAG6476548.1"/>
    <property type="molecule type" value="Genomic_DNA"/>
</dbReference>
<dbReference type="CDD" id="cd03784">
    <property type="entry name" value="GT1_Gtf-like"/>
    <property type="match status" value="1"/>
</dbReference>
<name>A0A8J5F1I6_ZINOF</name>
<dbReference type="PANTHER" id="PTHR48047:SF107">
    <property type="entry name" value="UDP-GLYCOSYLTRANSFERASE 92A1-LIKE"/>
    <property type="match status" value="1"/>
</dbReference>
<dbReference type="InterPro" id="IPR035595">
    <property type="entry name" value="UDP_glycos_trans_CS"/>
</dbReference>
<dbReference type="Gene3D" id="3.40.50.2000">
    <property type="entry name" value="Glycogen Phosphorylase B"/>
    <property type="match status" value="2"/>
</dbReference>
<dbReference type="PROSITE" id="PS00375">
    <property type="entry name" value="UDPGT"/>
    <property type="match status" value="1"/>
</dbReference>
<evidence type="ECO:0000313" key="5">
    <source>
        <dbReference type="EMBL" id="KAG6476548.1"/>
    </source>
</evidence>
<evidence type="ECO:0000256" key="4">
    <source>
        <dbReference type="SAM" id="Phobius"/>
    </source>
</evidence>
<comment type="caution">
    <text evidence="5">The sequence shown here is derived from an EMBL/GenBank/DDBJ whole genome shotgun (WGS) entry which is preliminary data.</text>
</comment>
<sequence length="619" mass="67203">MINGILFMVHELLYCGALIRISLSFMGFPLELKKQLAGYFRFDFNACLKKLWVQLVVSLWWLWMVMIGVFVLLCCVVIHGGFGVSNVSFIMLRSGFGDYLVGPNLACCAFLSVQIAGFIWEFICAYADFSSCFVHTLSLLLHVGVRVRWLTGGGVVVLFPFMARGHINPFLDLAHLLSARYPSLCLTLLTTSGNLPLIRRLPHPPSLRFAVLPFCPSDHGLPPDADSTFALPPHLVSRIYHAAEASLPPSFRALLMDLLDDEDEASPPLLCLIADMFLAWTVPIAEELGVFQATLYTSGPFAMSMYNSIWVNLPHADGREGDDDEIAVPGLPGVTVRRRQLSPNMRSITSTDHPASQFVRRQAEFCHRSRATLWNTAEIIEKPYLEQWARSMNQPVYAVGPLFVAASVGARRAATDDYCGLAAECLAWLDERAPKSVVYVSFGSQNRMPPEEMVELLAALEKQGRPFLWAAPAADQAPPPEATTAGGGLMARGWVPQAEILAHEAVGAFMSHGGWNSVLESLRFGVPVVIRPLGAEQFCNAKLVVEVLGAGAEASVGAKALEAVAEVMGDGERGKEVRRRASEIAAGLAAAVAEANAGGADGVGPSLCALDEFIKSVTM</sequence>
<keyword evidence="2" id="KW-0328">Glycosyltransferase</keyword>
<accession>A0A8J5F1I6</accession>
<evidence type="ECO:0008006" key="7">
    <source>
        <dbReference type="Google" id="ProtNLM"/>
    </source>
</evidence>
<keyword evidence="4" id="KW-1133">Transmembrane helix</keyword>
<dbReference type="Pfam" id="PF00201">
    <property type="entry name" value="UDPGT"/>
    <property type="match status" value="1"/>
</dbReference>
<keyword evidence="6" id="KW-1185">Reference proteome</keyword>
<dbReference type="AlphaFoldDB" id="A0A8J5F1I6"/>
<dbReference type="FunFam" id="3.40.50.2000:FF:000103">
    <property type="entry name" value="Glycosyltransferase"/>
    <property type="match status" value="1"/>
</dbReference>
<keyword evidence="3" id="KW-0808">Transferase</keyword>
<dbReference type="PANTHER" id="PTHR48047">
    <property type="entry name" value="GLYCOSYLTRANSFERASE"/>
    <property type="match status" value="1"/>
</dbReference>
<dbReference type="FunFam" id="3.40.50.2000:FF:000060">
    <property type="entry name" value="Glycosyltransferase"/>
    <property type="match status" value="1"/>
</dbReference>
<comment type="similarity">
    <text evidence="1">Belongs to the UDP-glycosyltransferase family.</text>
</comment>
<feature type="transmembrane region" description="Helical" evidence="4">
    <location>
        <begin position="139"/>
        <end position="161"/>
    </location>
</feature>
<evidence type="ECO:0000313" key="6">
    <source>
        <dbReference type="Proteomes" id="UP000734854"/>
    </source>
</evidence>
<dbReference type="GO" id="GO:0035251">
    <property type="term" value="F:UDP-glucosyltransferase activity"/>
    <property type="evidence" value="ECO:0007669"/>
    <property type="project" value="TreeGrafter"/>
</dbReference>
<evidence type="ECO:0000256" key="1">
    <source>
        <dbReference type="ARBA" id="ARBA00009995"/>
    </source>
</evidence>
<keyword evidence="4" id="KW-0472">Membrane</keyword>
<evidence type="ECO:0000256" key="3">
    <source>
        <dbReference type="ARBA" id="ARBA00022679"/>
    </source>
</evidence>
<protein>
    <recommendedName>
        <fullName evidence="7">UDP-glycosyltransferases domain-containing protein</fullName>
    </recommendedName>
</protein>
<proteinExistence type="inferred from homology"/>
<feature type="transmembrane region" description="Helical" evidence="4">
    <location>
        <begin position="102"/>
        <end position="127"/>
    </location>
</feature>
<reference evidence="5 6" key="1">
    <citation type="submission" date="2020-08" db="EMBL/GenBank/DDBJ databases">
        <title>Plant Genome Project.</title>
        <authorList>
            <person name="Zhang R.-G."/>
        </authorList>
    </citation>
    <scope>NUCLEOTIDE SEQUENCE [LARGE SCALE GENOMIC DNA]</scope>
    <source>
        <tissue evidence="5">Rhizome</tissue>
    </source>
</reference>
<dbReference type="Proteomes" id="UP000734854">
    <property type="component" value="Unassembled WGS sequence"/>
</dbReference>